<keyword evidence="1" id="KW-0472">Membrane</keyword>
<comment type="caution">
    <text evidence="2">The sequence shown here is derived from an EMBL/GenBank/DDBJ whole genome shotgun (WGS) entry which is preliminary data.</text>
</comment>
<evidence type="ECO:0000313" key="3">
    <source>
        <dbReference type="Proteomes" id="UP000619479"/>
    </source>
</evidence>
<evidence type="ECO:0000313" key="2">
    <source>
        <dbReference type="EMBL" id="GID63995.1"/>
    </source>
</evidence>
<reference evidence="2" key="1">
    <citation type="submission" date="2021-01" db="EMBL/GenBank/DDBJ databases">
        <title>Whole genome shotgun sequence of Actinoplanes cyaneus NBRC 14990.</title>
        <authorList>
            <person name="Komaki H."/>
            <person name="Tamura T."/>
        </authorList>
    </citation>
    <scope>NUCLEOTIDE SEQUENCE</scope>
    <source>
        <strain evidence="2">NBRC 14990</strain>
    </source>
</reference>
<feature type="transmembrane region" description="Helical" evidence="1">
    <location>
        <begin position="6"/>
        <end position="25"/>
    </location>
</feature>
<keyword evidence="1" id="KW-0812">Transmembrane</keyword>
<proteinExistence type="predicted"/>
<dbReference type="Proteomes" id="UP000619479">
    <property type="component" value="Unassembled WGS sequence"/>
</dbReference>
<keyword evidence="1" id="KW-1133">Transmembrane helix</keyword>
<feature type="transmembrane region" description="Helical" evidence="1">
    <location>
        <begin position="37"/>
        <end position="57"/>
    </location>
</feature>
<protein>
    <submittedName>
        <fullName evidence="2">Uncharacterized protein</fullName>
    </submittedName>
</protein>
<dbReference type="AlphaFoldDB" id="A0A919LZF1"/>
<evidence type="ECO:0000256" key="1">
    <source>
        <dbReference type="SAM" id="Phobius"/>
    </source>
</evidence>
<keyword evidence="3" id="KW-1185">Reference proteome</keyword>
<sequence length="93" mass="9705">MLGGLAGLALFIFGMRMLVLGRAPGMIARSFRSLRDAGCYHLLFGLALLIYVGGLHLPGAMTGQVAAVLAVALVGVALVRFRPRGGRGPTRKA</sequence>
<gene>
    <name evidence="2" type="ORF">Acy02nite_18760</name>
</gene>
<accession>A0A919LZF1</accession>
<feature type="transmembrane region" description="Helical" evidence="1">
    <location>
        <begin position="63"/>
        <end position="81"/>
    </location>
</feature>
<name>A0A919LZF1_9ACTN</name>
<organism evidence="2 3">
    <name type="scientific">Actinoplanes cyaneus</name>
    <dbReference type="NCBI Taxonomy" id="52696"/>
    <lineage>
        <taxon>Bacteria</taxon>
        <taxon>Bacillati</taxon>
        <taxon>Actinomycetota</taxon>
        <taxon>Actinomycetes</taxon>
        <taxon>Micromonosporales</taxon>
        <taxon>Micromonosporaceae</taxon>
        <taxon>Actinoplanes</taxon>
    </lineage>
</organism>
<dbReference type="EMBL" id="BOMH01000014">
    <property type="protein sequence ID" value="GID63995.1"/>
    <property type="molecule type" value="Genomic_DNA"/>
</dbReference>